<dbReference type="GO" id="GO:0009055">
    <property type="term" value="F:electron transfer activity"/>
    <property type="evidence" value="ECO:0007669"/>
    <property type="project" value="InterPro"/>
</dbReference>
<proteinExistence type="predicted"/>
<sequence length="236" mass="26820">MNGFKIFLTRVLSISLITAIPGTILLGLYFVTSPRIAEYHEIKLKKSVLSIFDIPYHTEEKHFFGLKFKKVDKEDVRKVFEKNITIDVLPEIHMPEEQNGKPERDKNGKELFKYYKDGKLQGIGFVVTRLGYGFNKAADISLFICVSPDMETVKGIEVLDHTETPGLGGRMTEEEFKRQFIGKKLKPKISLVRGRETVGPDEVHAITGASYTSKGIEDIINEAMETFWQEMEANKG</sequence>
<gene>
    <name evidence="8" type="ORF">SCARUB_03196</name>
</gene>
<keyword evidence="4" id="KW-0288">FMN</keyword>
<protein>
    <submittedName>
        <fullName evidence="8">Na+-transporting NADH:ubiquinone oxidoreductase subunit C</fullName>
    </submittedName>
</protein>
<dbReference type="PANTHER" id="PTHR36118:SF1">
    <property type="entry name" value="ION-TRANSLOCATING OXIDOREDUCTASE COMPLEX SUBUNIT G"/>
    <property type="match status" value="1"/>
</dbReference>
<keyword evidence="6" id="KW-0812">Transmembrane</keyword>
<evidence type="ECO:0000313" key="9">
    <source>
        <dbReference type="Proteomes" id="UP000094056"/>
    </source>
</evidence>
<keyword evidence="3" id="KW-0285">Flavoprotein</keyword>
<dbReference type="Proteomes" id="UP000094056">
    <property type="component" value="Unassembled WGS sequence"/>
</dbReference>
<keyword evidence="5" id="KW-0249">Electron transport</keyword>
<keyword evidence="1" id="KW-0813">Transport</keyword>
<keyword evidence="8" id="KW-0830">Ubiquinone</keyword>
<keyword evidence="2" id="KW-0597">Phosphoprotein</keyword>
<dbReference type="GO" id="GO:0005886">
    <property type="term" value="C:plasma membrane"/>
    <property type="evidence" value="ECO:0007669"/>
    <property type="project" value="InterPro"/>
</dbReference>
<evidence type="ECO:0000256" key="3">
    <source>
        <dbReference type="ARBA" id="ARBA00022630"/>
    </source>
</evidence>
<keyword evidence="6" id="KW-0472">Membrane</keyword>
<dbReference type="InterPro" id="IPR007329">
    <property type="entry name" value="FMN-bd"/>
</dbReference>
<evidence type="ECO:0000256" key="2">
    <source>
        <dbReference type="ARBA" id="ARBA00022553"/>
    </source>
</evidence>
<keyword evidence="6" id="KW-1133">Transmembrane helix</keyword>
<dbReference type="SMART" id="SM00900">
    <property type="entry name" value="FMN_bind"/>
    <property type="match status" value="1"/>
</dbReference>
<dbReference type="PANTHER" id="PTHR36118">
    <property type="entry name" value="ION-TRANSLOCATING OXIDOREDUCTASE COMPLEX SUBUNIT G"/>
    <property type="match status" value="1"/>
</dbReference>
<evidence type="ECO:0000313" key="8">
    <source>
        <dbReference type="EMBL" id="ODS31679.1"/>
    </source>
</evidence>
<accession>A0A1E3X7Z9</accession>
<feature type="domain" description="FMN-binding" evidence="7">
    <location>
        <begin position="133"/>
        <end position="227"/>
    </location>
</feature>
<dbReference type="Pfam" id="PF04205">
    <property type="entry name" value="FMN_bind"/>
    <property type="match status" value="1"/>
</dbReference>
<dbReference type="GO" id="GO:0010181">
    <property type="term" value="F:FMN binding"/>
    <property type="evidence" value="ECO:0007669"/>
    <property type="project" value="InterPro"/>
</dbReference>
<dbReference type="AlphaFoldDB" id="A0A1E3X7Z9"/>
<reference evidence="8 9" key="1">
    <citation type="submission" date="2016-07" db="EMBL/GenBank/DDBJ databases">
        <title>Draft genome of Scalindua rubra, obtained from a brine-seawater interface in the Red Sea, sheds light on salt adaptation in anammox bacteria.</title>
        <authorList>
            <person name="Speth D.R."/>
            <person name="Lagkouvardos I."/>
            <person name="Wang Y."/>
            <person name="Qian P.-Y."/>
            <person name="Dutilh B.E."/>
            <person name="Jetten M.S."/>
        </authorList>
    </citation>
    <scope>NUCLEOTIDE SEQUENCE [LARGE SCALE GENOMIC DNA]</scope>
    <source>
        <strain evidence="8">BSI-1</strain>
    </source>
</reference>
<evidence type="ECO:0000256" key="6">
    <source>
        <dbReference type="SAM" id="Phobius"/>
    </source>
</evidence>
<evidence type="ECO:0000259" key="7">
    <source>
        <dbReference type="SMART" id="SM00900"/>
    </source>
</evidence>
<feature type="transmembrane region" description="Helical" evidence="6">
    <location>
        <begin position="7"/>
        <end position="31"/>
    </location>
</feature>
<comment type="caution">
    <text evidence="8">The sequence shown here is derived from an EMBL/GenBank/DDBJ whole genome shotgun (WGS) entry which is preliminary data.</text>
</comment>
<dbReference type="GO" id="GO:0022900">
    <property type="term" value="P:electron transport chain"/>
    <property type="evidence" value="ECO:0007669"/>
    <property type="project" value="InterPro"/>
</dbReference>
<name>A0A1E3X7Z9_9BACT</name>
<dbReference type="InterPro" id="IPR010209">
    <property type="entry name" value="Ion_transpt_RnfG/RsxG"/>
</dbReference>
<evidence type="ECO:0000256" key="5">
    <source>
        <dbReference type="ARBA" id="ARBA00022982"/>
    </source>
</evidence>
<organism evidence="8 9">
    <name type="scientific">Candidatus Scalindua rubra</name>
    <dbReference type="NCBI Taxonomy" id="1872076"/>
    <lineage>
        <taxon>Bacteria</taxon>
        <taxon>Pseudomonadati</taxon>
        <taxon>Planctomycetota</taxon>
        <taxon>Candidatus Brocadiia</taxon>
        <taxon>Candidatus Brocadiales</taxon>
        <taxon>Candidatus Scalinduaceae</taxon>
        <taxon>Candidatus Scalindua</taxon>
    </lineage>
</organism>
<evidence type="ECO:0000256" key="1">
    <source>
        <dbReference type="ARBA" id="ARBA00022448"/>
    </source>
</evidence>
<dbReference type="EMBL" id="MAYW01000101">
    <property type="protein sequence ID" value="ODS31679.1"/>
    <property type="molecule type" value="Genomic_DNA"/>
</dbReference>
<evidence type="ECO:0000256" key="4">
    <source>
        <dbReference type="ARBA" id="ARBA00022643"/>
    </source>
</evidence>